<dbReference type="Proteomes" id="UP001058974">
    <property type="component" value="Chromosome 1"/>
</dbReference>
<feature type="region of interest" description="Disordered" evidence="1">
    <location>
        <begin position="207"/>
        <end position="227"/>
    </location>
</feature>
<accession>A0A9D5BHK3</accession>
<dbReference type="PANTHER" id="PTHR33240:SF15">
    <property type="entry name" value="GAG-PRO-LIKE PROTEIN"/>
    <property type="match status" value="1"/>
</dbReference>
<dbReference type="InterPro" id="IPR001969">
    <property type="entry name" value="Aspartic_peptidase_AS"/>
</dbReference>
<proteinExistence type="predicted"/>
<dbReference type="GO" id="GO:0006508">
    <property type="term" value="P:proteolysis"/>
    <property type="evidence" value="ECO:0007669"/>
    <property type="project" value="InterPro"/>
</dbReference>
<dbReference type="GO" id="GO:0004190">
    <property type="term" value="F:aspartic-type endopeptidase activity"/>
    <property type="evidence" value="ECO:0007669"/>
    <property type="project" value="InterPro"/>
</dbReference>
<dbReference type="Gramene" id="Psat01G0247200-T1">
    <property type="protein sequence ID" value="KAI5443834.1"/>
    <property type="gene ID" value="KIW84_012472"/>
</dbReference>
<dbReference type="EMBL" id="JAMSHJ010000001">
    <property type="protein sequence ID" value="KAI5443834.1"/>
    <property type="molecule type" value="Genomic_DNA"/>
</dbReference>
<dbReference type="PANTHER" id="PTHR33240">
    <property type="entry name" value="OS08G0508500 PROTEIN"/>
    <property type="match status" value="1"/>
</dbReference>
<dbReference type="AlphaFoldDB" id="A0A9D5BHK3"/>
<evidence type="ECO:0000313" key="2">
    <source>
        <dbReference type="EMBL" id="KAI5443834.1"/>
    </source>
</evidence>
<organism evidence="2 3">
    <name type="scientific">Pisum sativum</name>
    <name type="common">Garden pea</name>
    <name type="synonym">Lathyrus oleraceus</name>
    <dbReference type="NCBI Taxonomy" id="3888"/>
    <lineage>
        <taxon>Eukaryota</taxon>
        <taxon>Viridiplantae</taxon>
        <taxon>Streptophyta</taxon>
        <taxon>Embryophyta</taxon>
        <taxon>Tracheophyta</taxon>
        <taxon>Spermatophyta</taxon>
        <taxon>Magnoliopsida</taxon>
        <taxon>eudicotyledons</taxon>
        <taxon>Gunneridae</taxon>
        <taxon>Pentapetalae</taxon>
        <taxon>rosids</taxon>
        <taxon>fabids</taxon>
        <taxon>Fabales</taxon>
        <taxon>Fabaceae</taxon>
        <taxon>Papilionoideae</taxon>
        <taxon>50 kb inversion clade</taxon>
        <taxon>NPAAA clade</taxon>
        <taxon>Hologalegina</taxon>
        <taxon>IRL clade</taxon>
        <taxon>Fabeae</taxon>
        <taxon>Lathyrus</taxon>
    </lineage>
</organism>
<dbReference type="InterPro" id="IPR021109">
    <property type="entry name" value="Peptidase_aspartic_dom_sf"/>
</dbReference>
<comment type="caution">
    <text evidence="2">The sequence shown here is derived from an EMBL/GenBank/DDBJ whole genome shotgun (WGS) entry which is preliminary data.</text>
</comment>
<protein>
    <submittedName>
        <fullName evidence="2">Uncharacterized protein</fullName>
    </submittedName>
</protein>
<sequence length="271" mass="30145">MSSNLAPADIVLSRVLVDTGSSLNVIPKKSLAKLTIEGLVMKPSSLIMRVLDGLRRTVIGEVDLPIKIGPHVFFITFYVMEIYPAYSCLLGRPWIHSDDAVTSTLYQRLKLMIGSKLVVVEGEEDIMVSHLASFMYVEVGGEIHETPFQAFEVVNMEMTQPVKVAPDTKLFMNSWKDAKTIIQAGHPTGWGRLLDFLVNKDRSGLGFRSHHKTQQKSSAITNKGPIPAIPDTFPSAGPLRDNFICVMERECSFPEETCFVYQKAEGKTLNN</sequence>
<evidence type="ECO:0000256" key="1">
    <source>
        <dbReference type="SAM" id="MobiDB-lite"/>
    </source>
</evidence>
<dbReference type="PROSITE" id="PS00141">
    <property type="entry name" value="ASP_PROTEASE"/>
    <property type="match status" value="1"/>
</dbReference>
<gene>
    <name evidence="2" type="ORF">KIW84_012472</name>
</gene>
<keyword evidence="3" id="KW-1185">Reference proteome</keyword>
<reference evidence="2 3" key="1">
    <citation type="journal article" date="2022" name="Nat. Genet.">
        <title>Improved pea reference genome and pan-genome highlight genomic features and evolutionary characteristics.</title>
        <authorList>
            <person name="Yang T."/>
            <person name="Liu R."/>
            <person name="Luo Y."/>
            <person name="Hu S."/>
            <person name="Wang D."/>
            <person name="Wang C."/>
            <person name="Pandey M.K."/>
            <person name="Ge S."/>
            <person name="Xu Q."/>
            <person name="Li N."/>
            <person name="Li G."/>
            <person name="Huang Y."/>
            <person name="Saxena R.K."/>
            <person name="Ji Y."/>
            <person name="Li M."/>
            <person name="Yan X."/>
            <person name="He Y."/>
            <person name="Liu Y."/>
            <person name="Wang X."/>
            <person name="Xiang C."/>
            <person name="Varshney R.K."/>
            <person name="Ding H."/>
            <person name="Gao S."/>
            <person name="Zong X."/>
        </authorList>
    </citation>
    <scope>NUCLEOTIDE SEQUENCE [LARGE SCALE GENOMIC DNA]</scope>
    <source>
        <strain evidence="2 3">cv. Zhongwan 6</strain>
    </source>
</reference>
<dbReference type="Gene3D" id="2.40.70.10">
    <property type="entry name" value="Acid Proteases"/>
    <property type="match status" value="1"/>
</dbReference>
<evidence type="ECO:0000313" key="3">
    <source>
        <dbReference type="Proteomes" id="UP001058974"/>
    </source>
</evidence>
<dbReference type="CDD" id="cd00303">
    <property type="entry name" value="retropepsin_like"/>
    <property type="match status" value="1"/>
</dbReference>
<dbReference type="SUPFAM" id="SSF50630">
    <property type="entry name" value="Acid proteases"/>
    <property type="match status" value="1"/>
</dbReference>
<name>A0A9D5BHK3_PEA</name>